<dbReference type="PRINTS" id="PR01490">
    <property type="entry name" value="RTXTOXIND"/>
</dbReference>
<sequence length="416" mass="45196">MTAGLFRPEAVENRRRRLWGEVIIVQPVSHGVMTAVLSLFTLAAATYLVTGTYAKTETVQGYVAPTGGLAQVYASKGGIVTAVLVHEGDRVTQGQPLVALSLDMAGTDGPVGEKLRLKTQARIRESDAQIAAAEARYAEEGRRLAARLKGIAEELSSLDQRLVSERDLQVLQRDDVARYAGLEANGNGTRLELSRRKQQVLAQEGAIRELERQREARQGDLRDTQSQLASLPAERADKLAQLRSARSELEQSLAQLEVNRGYVMVAPVAGRVAALQAQPGQTATAQSPLAALVPAESDLEANLLVPSRAAGLIQPGQEVRLRVDAFPYQRFGAVRGRVVQVSHATYREGELLAPIPYKDPVYRVTVSLEHTSVTAYGEDRPLTSGMTLTGDVVTDRRHFIDWVLDPLRAARSLGGK</sequence>
<dbReference type="Pfam" id="PF26002">
    <property type="entry name" value="Beta-barrel_AprE"/>
    <property type="match status" value="1"/>
</dbReference>
<dbReference type="PANTHER" id="PTHR30386:SF28">
    <property type="entry name" value="EXPORTED PROTEIN"/>
    <property type="match status" value="1"/>
</dbReference>
<dbReference type="Proteomes" id="UP000319859">
    <property type="component" value="Unassembled WGS sequence"/>
</dbReference>
<dbReference type="AlphaFoldDB" id="A0A560FFA5"/>
<evidence type="ECO:0000313" key="3">
    <source>
        <dbReference type="EMBL" id="TWB20291.1"/>
    </source>
</evidence>
<feature type="domain" description="AprE-like beta-barrel" evidence="2">
    <location>
        <begin position="302"/>
        <end position="394"/>
    </location>
</feature>
<dbReference type="Gene3D" id="2.40.50.100">
    <property type="match status" value="1"/>
</dbReference>
<dbReference type="PANTHER" id="PTHR30386">
    <property type="entry name" value="MEMBRANE FUSION SUBUNIT OF EMRAB-TOLC MULTIDRUG EFFLUX PUMP"/>
    <property type="match status" value="1"/>
</dbReference>
<dbReference type="RefSeq" id="WP_145750415.1">
    <property type="nucleotide sequence ID" value="NZ_VITN01000007.1"/>
</dbReference>
<protein>
    <submittedName>
        <fullName evidence="3">Membrane fusion protein</fullName>
    </submittedName>
</protein>
<organism evidence="3 4">
    <name type="scientific">Nitrospirillum amazonense</name>
    <dbReference type="NCBI Taxonomy" id="28077"/>
    <lineage>
        <taxon>Bacteria</taxon>
        <taxon>Pseudomonadati</taxon>
        <taxon>Pseudomonadota</taxon>
        <taxon>Alphaproteobacteria</taxon>
        <taxon>Rhodospirillales</taxon>
        <taxon>Azospirillaceae</taxon>
        <taxon>Nitrospirillum</taxon>
    </lineage>
</organism>
<comment type="caution">
    <text evidence="3">The sequence shown here is derived from an EMBL/GenBank/DDBJ whole genome shotgun (WGS) entry which is preliminary data.</text>
</comment>
<dbReference type="OrthoDB" id="9810980at2"/>
<name>A0A560FFA5_9PROT</name>
<gene>
    <name evidence="3" type="ORF">FBZ89_1072</name>
</gene>
<dbReference type="EMBL" id="VITN01000007">
    <property type="protein sequence ID" value="TWB20291.1"/>
    <property type="molecule type" value="Genomic_DNA"/>
</dbReference>
<dbReference type="InterPro" id="IPR058982">
    <property type="entry name" value="Beta-barrel_AprE"/>
</dbReference>
<accession>A0A560FFA5</accession>
<dbReference type="SUPFAM" id="SSF51230">
    <property type="entry name" value="Single hybrid motif"/>
    <property type="match status" value="1"/>
</dbReference>
<proteinExistence type="predicted"/>
<dbReference type="InterPro" id="IPR050739">
    <property type="entry name" value="MFP"/>
</dbReference>
<reference evidence="3 4" key="1">
    <citation type="submission" date="2019-06" db="EMBL/GenBank/DDBJ databases">
        <title>Genomic Encyclopedia of Type Strains, Phase IV (KMG-V): Genome sequencing to study the core and pangenomes of soil and plant-associated prokaryotes.</title>
        <authorList>
            <person name="Whitman W."/>
        </authorList>
    </citation>
    <scope>NUCLEOTIDE SEQUENCE [LARGE SCALE GENOMIC DNA]</scope>
    <source>
        <strain evidence="3 4">BR 11880</strain>
    </source>
</reference>
<feature type="compositionally biased region" description="Basic and acidic residues" evidence="1">
    <location>
        <begin position="213"/>
        <end position="223"/>
    </location>
</feature>
<feature type="region of interest" description="Disordered" evidence="1">
    <location>
        <begin position="213"/>
        <end position="233"/>
    </location>
</feature>
<dbReference type="InterPro" id="IPR011053">
    <property type="entry name" value="Single_hybrid_motif"/>
</dbReference>
<evidence type="ECO:0000313" key="4">
    <source>
        <dbReference type="Proteomes" id="UP000319859"/>
    </source>
</evidence>
<evidence type="ECO:0000259" key="2">
    <source>
        <dbReference type="Pfam" id="PF26002"/>
    </source>
</evidence>
<evidence type="ECO:0000256" key="1">
    <source>
        <dbReference type="SAM" id="MobiDB-lite"/>
    </source>
</evidence>
<dbReference type="Gene3D" id="2.40.30.170">
    <property type="match status" value="1"/>
</dbReference>